<comment type="caution">
    <text evidence="2">The sequence shown here is derived from an EMBL/GenBank/DDBJ whole genome shotgun (WGS) entry which is preliminary data.</text>
</comment>
<dbReference type="Proteomes" id="UP000050430">
    <property type="component" value="Unassembled WGS sequence"/>
</dbReference>
<dbReference type="EMBL" id="LGCK01000002">
    <property type="protein sequence ID" value="KPL74708.1"/>
    <property type="molecule type" value="Genomic_DNA"/>
</dbReference>
<dbReference type="SUPFAM" id="SSF75138">
    <property type="entry name" value="HprK N-terminal domain-like"/>
    <property type="match status" value="1"/>
</dbReference>
<accession>A0A0P6XQW2</accession>
<dbReference type="InterPro" id="IPR028979">
    <property type="entry name" value="Ser_kin/Pase_Hpr-like_N_sf"/>
</dbReference>
<organism evidence="2 3">
    <name type="scientific">Leptolinea tardivitalis</name>
    <dbReference type="NCBI Taxonomy" id="229920"/>
    <lineage>
        <taxon>Bacteria</taxon>
        <taxon>Bacillati</taxon>
        <taxon>Chloroflexota</taxon>
        <taxon>Anaerolineae</taxon>
        <taxon>Anaerolineales</taxon>
        <taxon>Anaerolineaceae</taxon>
        <taxon>Leptolinea</taxon>
    </lineage>
</organism>
<dbReference type="Pfam" id="PF07085">
    <property type="entry name" value="DRTGG"/>
    <property type="match status" value="1"/>
</dbReference>
<dbReference type="InterPro" id="IPR010766">
    <property type="entry name" value="DRTGG"/>
</dbReference>
<name>A0A0P6XQW2_9CHLR</name>
<feature type="domain" description="DRTGG" evidence="1">
    <location>
        <begin position="58"/>
        <end position="105"/>
    </location>
</feature>
<dbReference type="RefSeq" id="WP_062423284.1">
    <property type="nucleotide sequence ID" value="NZ_BBYA01000014.1"/>
</dbReference>
<dbReference type="Gene3D" id="3.40.1390.20">
    <property type="entry name" value="HprK N-terminal domain-like"/>
    <property type="match status" value="1"/>
</dbReference>
<dbReference type="OrthoDB" id="9800356at2"/>
<sequence>MNVQQIIDTLKLKVLTENKDFSSIQPTFGYSSDLLSCVMAGAPKQGIWVTLQAHGNIVAVAALLELTAIIITEGAMPDENTIQKANDEGVTLLSTSASTFNVIGQLWEMGLRNP</sequence>
<reference evidence="2 3" key="1">
    <citation type="submission" date="2015-07" db="EMBL/GenBank/DDBJ databases">
        <title>Genome sequence of Leptolinea tardivitalis DSM 16556.</title>
        <authorList>
            <person name="Hemp J."/>
            <person name="Ward L.M."/>
            <person name="Pace L.A."/>
            <person name="Fischer W.W."/>
        </authorList>
    </citation>
    <scope>NUCLEOTIDE SEQUENCE [LARGE SCALE GENOMIC DNA]</scope>
    <source>
        <strain evidence="2 3">YMTK-2</strain>
    </source>
</reference>
<evidence type="ECO:0000313" key="2">
    <source>
        <dbReference type="EMBL" id="KPL74708.1"/>
    </source>
</evidence>
<protein>
    <recommendedName>
        <fullName evidence="1">DRTGG domain-containing protein</fullName>
    </recommendedName>
</protein>
<gene>
    <name evidence="2" type="ORF">ADM99_01090</name>
</gene>
<evidence type="ECO:0000259" key="1">
    <source>
        <dbReference type="Pfam" id="PF07085"/>
    </source>
</evidence>
<keyword evidence="3" id="KW-1185">Reference proteome</keyword>
<dbReference type="STRING" id="229920.ADM99_01090"/>
<evidence type="ECO:0000313" key="3">
    <source>
        <dbReference type="Proteomes" id="UP000050430"/>
    </source>
</evidence>
<dbReference type="AlphaFoldDB" id="A0A0P6XQW2"/>
<proteinExistence type="predicted"/>